<dbReference type="GO" id="GO:0006364">
    <property type="term" value="P:rRNA processing"/>
    <property type="evidence" value="ECO:0007669"/>
    <property type="project" value="EnsemblFungi"/>
</dbReference>
<evidence type="ECO:0000256" key="3">
    <source>
        <dbReference type="ARBA" id="ARBA00011117"/>
    </source>
</evidence>
<accession>A0A1D2VBG8</accession>
<sequence length="241" mass="27253">MARSKRARLVTLSKTDKKGRQNKNRIFDLIRSNIDSYNYLWLLDLRNIRTPTLQSIRADWKGSKIVLAKTAVMRESLGKLPSNEYAPNLSLLSKRITGSSTLLFTNEQPQVVKDYFTAFVTKDFARANSISPISFTIPEGIIYSTAGQISVEEDVPISHSLEPTFRNKFNIPTRIKNGKVVLDSPFNVCQKGDKLSIVQSLILKQFGIACAEFKVKIDSYYDKKLESVILLTTSENDHQMA</sequence>
<dbReference type="GO" id="GO:0003723">
    <property type="term" value="F:RNA binding"/>
    <property type="evidence" value="ECO:0007669"/>
    <property type="project" value="TreeGrafter"/>
</dbReference>
<comment type="subunit">
    <text evidence="3 7">Associates with the pre-60S ribosomal particle.</text>
</comment>
<evidence type="ECO:0000256" key="6">
    <source>
        <dbReference type="ARBA" id="ARBA00023242"/>
    </source>
</evidence>
<evidence type="ECO:0000256" key="5">
    <source>
        <dbReference type="ARBA" id="ARBA00022490"/>
    </source>
</evidence>
<dbReference type="Pfam" id="PF17777">
    <property type="entry name" value="RL10P_insert"/>
    <property type="match status" value="1"/>
</dbReference>
<dbReference type="RefSeq" id="XP_020045325.1">
    <property type="nucleotide sequence ID" value="XM_020193861.1"/>
</dbReference>
<evidence type="ECO:0000256" key="7">
    <source>
        <dbReference type="RuleBase" id="RU364039"/>
    </source>
</evidence>
<organism evidence="9 10">
    <name type="scientific">Ascoidea rubescens DSM 1968</name>
    <dbReference type="NCBI Taxonomy" id="1344418"/>
    <lineage>
        <taxon>Eukaryota</taxon>
        <taxon>Fungi</taxon>
        <taxon>Dikarya</taxon>
        <taxon>Ascomycota</taxon>
        <taxon>Saccharomycotina</taxon>
        <taxon>Saccharomycetes</taxon>
        <taxon>Ascoideaceae</taxon>
        <taxon>Ascoidea</taxon>
    </lineage>
</organism>
<dbReference type="FunCoup" id="A0A1D2VBG8">
    <property type="interactions" value="1111"/>
</dbReference>
<dbReference type="FunFam" id="3.90.105.20:FF:000003">
    <property type="entry name" value="Ribosome assembly factor mrt4"/>
    <property type="match status" value="1"/>
</dbReference>
<dbReference type="GO" id="GO:0000956">
    <property type="term" value="P:nuclear-transcribed mRNA catabolic process"/>
    <property type="evidence" value="ECO:0007669"/>
    <property type="project" value="EnsemblFungi"/>
</dbReference>
<evidence type="ECO:0000313" key="9">
    <source>
        <dbReference type="EMBL" id="ODV59018.1"/>
    </source>
</evidence>
<dbReference type="InParanoid" id="A0A1D2VBG8"/>
<dbReference type="InterPro" id="IPR040637">
    <property type="entry name" value="Ribosomal_uL10-like_insert"/>
</dbReference>
<dbReference type="GO" id="GO:0000055">
    <property type="term" value="P:ribosomal large subunit export from nucleus"/>
    <property type="evidence" value="ECO:0007669"/>
    <property type="project" value="EnsemblFungi"/>
</dbReference>
<proteinExistence type="inferred from homology"/>
<evidence type="ECO:0000259" key="8">
    <source>
        <dbReference type="Pfam" id="PF17777"/>
    </source>
</evidence>
<reference evidence="10" key="1">
    <citation type="submission" date="2016-05" db="EMBL/GenBank/DDBJ databases">
        <title>Comparative genomics of biotechnologically important yeasts.</title>
        <authorList>
            <consortium name="DOE Joint Genome Institute"/>
            <person name="Riley R."/>
            <person name="Haridas S."/>
            <person name="Wolfe K.H."/>
            <person name="Lopes M.R."/>
            <person name="Hittinger C.T."/>
            <person name="Goker M."/>
            <person name="Salamov A."/>
            <person name="Wisecaver J."/>
            <person name="Long T.M."/>
            <person name="Aerts A.L."/>
            <person name="Barry K."/>
            <person name="Choi C."/>
            <person name="Clum A."/>
            <person name="Coughlan A.Y."/>
            <person name="Deshpande S."/>
            <person name="Douglass A.P."/>
            <person name="Hanson S.J."/>
            <person name="Klenk H.-P."/>
            <person name="Labutti K."/>
            <person name="Lapidus A."/>
            <person name="Lindquist E."/>
            <person name="Lipzen A."/>
            <person name="Meier-Kolthoff J.P."/>
            <person name="Ohm R.A."/>
            <person name="Otillar R.P."/>
            <person name="Pangilinan J."/>
            <person name="Peng Y."/>
            <person name="Rokas A."/>
            <person name="Rosa C.A."/>
            <person name="Scheuner C."/>
            <person name="Sibirny A.A."/>
            <person name="Slot J.C."/>
            <person name="Stielow J.B."/>
            <person name="Sun H."/>
            <person name="Kurtzman C.P."/>
            <person name="Blackwell M."/>
            <person name="Grigoriev I.V."/>
            <person name="Jeffries T.W."/>
        </authorList>
    </citation>
    <scope>NUCLEOTIDE SEQUENCE [LARGE SCALE GENOMIC DNA]</scope>
    <source>
        <strain evidence="10">DSM 1968</strain>
    </source>
</reference>
<comment type="function">
    <text evidence="1 7">Component of the ribosome assembly machinery. Nuclear paralog of the ribosomal protein P0, it binds pre-60S subunits at an early stage of assembly in the nucleolus, and is replaced by P0 in cytoplasmic pre-60S subunits and mature 80S ribosomes.</text>
</comment>
<evidence type="ECO:0000256" key="2">
    <source>
        <dbReference type="ARBA" id="ARBA00008889"/>
    </source>
</evidence>
<dbReference type="GeneID" id="30967497"/>
<protein>
    <recommendedName>
        <fullName evidence="4 7">Ribosome assembly factor mrt4</fullName>
    </recommendedName>
</protein>
<dbReference type="InterPro" id="IPR043141">
    <property type="entry name" value="Ribosomal_uL10-like_sf"/>
</dbReference>
<dbReference type="InterPro" id="IPR001790">
    <property type="entry name" value="Ribosomal_uL10"/>
</dbReference>
<evidence type="ECO:0000256" key="4">
    <source>
        <dbReference type="ARBA" id="ARBA00015359"/>
    </source>
</evidence>
<dbReference type="InterPro" id="IPR051742">
    <property type="entry name" value="Ribosome_Assembly_uL10"/>
</dbReference>
<evidence type="ECO:0000313" key="10">
    <source>
        <dbReference type="Proteomes" id="UP000095038"/>
    </source>
</evidence>
<name>A0A1D2VBG8_9ASCO</name>
<dbReference type="InterPro" id="IPR043164">
    <property type="entry name" value="Ribosomal_uL10-like_insert_sf"/>
</dbReference>
<dbReference type="FunFam" id="3.30.70.1730:FF:000005">
    <property type="entry name" value="Ribosome assembly factor mrt4"/>
    <property type="match status" value="1"/>
</dbReference>
<dbReference type="OrthoDB" id="10262308at2759"/>
<keyword evidence="6 7" id="KW-0539">Nucleus</keyword>
<dbReference type="Pfam" id="PF00466">
    <property type="entry name" value="Ribosomal_L10"/>
    <property type="match status" value="1"/>
</dbReference>
<dbReference type="Gene3D" id="3.30.70.1730">
    <property type="match status" value="1"/>
</dbReference>
<comment type="similarity">
    <text evidence="2 7">Belongs to the universal ribosomal protein uL10 family.</text>
</comment>
<dbReference type="GO" id="GO:0000027">
    <property type="term" value="P:ribosomal large subunit assembly"/>
    <property type="evidence" value="ECO:0007669"/>
    <property type="project" value="InterPro"/>
</dbReference>
<keyword evidence="10" id="KW-1185">Reference proteome</keyword>
<dbReference type="GO" id="GO:0005654">
    <property type="term" value="C:nucleoplasm"/>
    <property type="evidence" value="ECO:0007669"/>
    <property type="project" value="EnsemblFungi"/>
</dbReference>
<dbReference type="GO" id="GO:0005737">
    <property type="term" value="C:cytoplasm"/>
    <property type="evidence" value="ECO:0007669"/>
    <property type="project" value="UniProtKB-SubCell"/>
</dbReference>
<dbReference type="GO" id="GO:0032040">
    <property type="term" value="C:small-subunit processome"/>
    <property type="evidence" value="ECO:0007669"/>
    <property type="project" value="EnsemblFungi"/>
</dbReference>
<dbReference type="STRING" id="1344418.A0A1D2VBG8"/>
<keyword evidence="7" id="KW-0690">Ribosome biogenesis</keyword>
<dbReference type="SUPFAM" id="SSF160369">
    <property type="entry name" value="Ribosomal protein L10-like"/>
    <property type="match status" value="1"/>
</dbReference>
<dbReference type="GO" id="GO:0030687">
    <property type="term" value="C:preribosome, large subunit precursor"/>
    <property type="evidence" value="ECO:0007669"/>
    <property type="project" value="EnsemblFungi"/>
</dbReference>
<dbReference type="PANTHER" id="PTHR45841:SF1">
    <property type="entry name" value="MRNA TURNOVER PROTEIN 4 HOMOLOG"/>
    <property type="match status" value="1"/>
</dbReference>
<dbReference type="InterPro" id="IPR033867">
    <property type="entry name" value="Mrt4"/>
</dbReference>
<dbReference type="EMBL" id="KV454488">
    <property type="protein sequence ID" value="ODV59018.1"/>
    <property type="molecule type" value="Genomic_DNA"/>
</dbReference>
<dbReference type="CDD" id="cd05796">
    <property type="entry name" value="Ribosomal_P0_like"/>
    <property type="match status" value="1"/>
</dbReference>
<comment type="subcellular location">
    <subcellularLocation>
        <location evidence="7">Cytoplasm</location>
    </subcellularLocation>
    <subcellularLocation>
        <location evidence="7">Nucleus</location>
        <location evidence="7">Nucleolus</location>
    </subcellularLocation>
</comment>
<dbReference type="AlphaFoldDB" id="A0A1D2VBG8"/>
<dbReference type="PANTHER" id="PTHR45841">
    <property type="entry name" value="MRNA TURNOVER PROTEIN 4 MRTO4"/>
    <property type="match status" value="1"/>
</dbReference>
<dbReference type="Gene3D" id="3.90.105.20">
    <property type="match status" value="1"/>
</dbReference>
<dbReference type="Proteomes" id="UP000095038">
    <property type="component" value="Unassembled WGS sequence"/>
</dbReference>
<feature type="domain" description="Large ribosomal subunit protein uL10-like insertion" evidence="8">
    <location>
        <begin position="125"/>
        <end position="208"/>
    </location>
</feature>
<gene>
    <name evidence="9" type="ORF">ASCRUDRAFT_77428</name>
</gene>
<evidence type="ECO:0000256" key="1">
    <source>
        <dbReference type="ARBA" id="ARBA00004046"/>
    </source>
</evidence>
<keyword evidence="5 7" id="KW-0963">Cytoplasm</keyword>